<dbReference type="InterPro" id="IPR049704">
    <property type="entry name" value="Aminotrans_3_PPA_site"/>
</dbReference>
<evidence type="ECO:0000256" key="2">
    <source>
        <dbReference type="ARBA" id="ARBA00022898"/>
    </source>
</evidence>
<dbReference type="RefSeq" id="WP_188071650.1">
    <property type="nucleotide sequence ID" value="NZ_BSPS01000008.1"/>
</dbReference>
<evidence type="ECO:0000313" key="5">
    <source>
        <dbReference type="Proteomes" id="UP000571950"/>
    </source>
</evidence>
<dbReference type="InterPro" id="IPR015422">
    <property type="entry name" value="PyrdxlP-dep_Trfase_small"/>
</dbReference>
<dbReference type="GO" id="GO:0030170">
    <property type="term" value="F:pyridoxal phosphate binding"/>
    <property type="evidence" value="ECO:0007669"/>
    <property type="project" value="InterPro"/>
</dbReference>
<sequence length="416" mass="43583">MSHLVDHISSSARVLPSLDGEYLGIARASGPWLFGEDGRRYVDTAMGYGGSILGHAHPAVVEASVAAVRNGSLPAFRHAGEERAAAALVEHMRPLDKVIFTSSGSEAVHLACRIARTVTGRARVAKMAAGFDGWLDEIAFGNVGTAEADFADGARPGNEKTTLLRFNDFEDVERLFAEQDDIAAIIYEPMLANAACLMPAPGYLEHVQQVARRHGALLIADEVLMGFRLHAGLTSHLFELDPDIATVGKAIGSGIPVAGVVGKAAVMDDFHAAKGLRGGTYAGNPLACAAVEATMAQLDSEDYAALEATGAALRRHIGAAFAEQGIAVSTSGYGPVFSLWFAAEAPRDYAQAHRLADGARATALHLAVRRHGALIMPSPYGRLYTTFVHDAEAMGVLSDAFTAAAEALAAEGLAAA</sequence>
<name>A0A7W6BM35_9SPHN</name>
<keyword evidence="5" id="KW-1185">Reference proteome</keyword>
<dbReference type="SUPFAM" id="SSF53383">
    <property type="entry name" value="PLP-dependent transferases"/>
    <property type="match status" value="1"/>
</dbReference>
<dbReference type="EC" id="5.4.3.8" evidence="4"/>
<keyword evidence="2 3" id="KW-0663">Pyridoxal phosphate</keyword>
<evidence type="ECO:0000256" key="3">
    <source>
        <dbReference type="RuleBase" id="RU003560"/>
    </source>
</evidence>
<evidence type="ECO:0000256" key="1">
    <source>
        <dbReference type="ARBA" id="ARBA00001933"/>
    </source>
</evidence>
<evidence type="ECO:0000313" key="4">
    <source>
        <dbReference type="EMBL" id="MBB3926107.1"/>
    </source>
</evidence>
<dbReference type="GO" id="GO:0008483">
    <property type="term" value="F:transaminase activity"/>
    <property type="evidence" value="ECO:0007669"/>
    <property type="project" value="InterPro"/>
</dbReference>
<protein>
    <submittedName>
        <fullName evidence="4">Glutamate-1-semialdehyde 2,1-aminomutase</fullName>
        <ecNumber evidence="4">5.4.3.8</ecNumber>
    </submittedName>
</protein>
<dbReference type="InterPro" id="IPR015424">
    <property type="entry name" value="PyrdxlP-dep_Trfase"/>
</dbReference>
<gene>
    <name evidence="4" type="ORF">GGR43_001822</name>
</gene>
<dbReference type="Proteomes" id="UP000571950">
    <property type="component" value="Unassembled WGS sequence"/>
</dbReference>
<proteinExistence type="inferred from homology"/>
<dbReference type="Pfam" id="PF00202">
    <property type="entry name" value="Aminotran_3"/>
    <property type="match status" value="1"/>
</dbReference>
<dbReference type="AlphaFoldDB" id="A0A7W6BM35"/>
<accession>A0A7W6BM35</accession>
<dbReference type="InterPro" id="IPR005814">
    <property type="entry name" value="Aminotrans_3"/>
</dbReference>
<reference evidence="4 5" key="1">
    <citation type="submission" date="2020-08" db="EMBL/GenBank/DDBJ databases">
        <title>Genomic Encyclopedia of Type Strains, Phase IV (KMG-IV): sequencing the most valuable type-strain genomes for metagenomic binning, comparative biology and taxonomic classification.</title>
        <authorList>
            <person name="Goeker M."/>
        </authorList>
    </citation>
    <scope>NUCLEOTIDE SEQUENCE [LARGE SCALE GENOMIC DNA]</scope>
    <source>
        <strain evidence="4 5">DSM 26189</strain>
    </source>
</reference>
<dbReference type="PANTHER" id="PTHR43713:SF3">
    <property type="entry name" value="GLUTAMATE-1-SEMIALDEHYDE 2,1-AMINOMUTASE 1, CHLOROPLASTIC-RELATED"/>
    <property type="match status" value="1"/>
</dbReference>
<comment type="cofactor">
    <cofactor evidence="1">
        <name>pyridoxal 5'-phosphate</name>
        <dbReference type="ChEBI" id="CHEBI:597326"/>
    </cofactor>
</comment>
<dbReference type="Gene3D" id="3.90.1150.10">
    <property type="entry name" value="Aspartate Aminotransferase, domain 1"/>
    <property type="match status" value="1"/>
</dbReference>
<comment type="similarity">
    <text evidence="3">Belongs to the class-III pyridoxal-phosphate-dependent aminotransferase family.</text>
</comment>
<organism evidence="4 5">
    <name type="scientific">Sphingobium jiangsuense</name>
    <dbReference type="NCBI Taxonomy" id="870476"/>
    <lineage>
        <taxon>Bacteria</taxon>
        <taxon>Pseudomonadati</taxon>
        <taxon>Pseudomonadota</taxon>
        <taxon>Alphaproteobacteria</taxon>
        <taxon>Sphingomonadales</taxon>
        <taxon>Sphingomonadaceae</taxon>
        <taxon>Sphingobium</taxon>
    </lineage>
</organism>
<dbReference type="Gene3D" id="3.40.640.10">
    <property type="entry name" value="Type I PLP-dependent aspartate aminotransferase-like (Major domain)"/>
    <property type="match status" value="1"/>
</dbReference>
<dbReference type="EMBL" id="JACIDT010000005">
    <property type="protein sequence ID" value="MBB3926107.1"/>
    <property type="molecule type" value="Genomic_DNA"/>
</dbReference>
<dbReference type="PROSITE" id="PS00600">
    <property type="entry name" value="AA_TRANSFER_CLASS_3"/>
    <property type="match status" value="1"/>
</dbReference>
<dbReference type="InterPro" id="IPR015421">
    <property type="entry name" value="PyrdxlP-dep_Trfase_major"/>
</dbReference>
<comment type="caution">
    <text evidence="4">The sequence shown here is derived from an EMBL/GenBank/DDBJ whole genome shotgun (WGS) entry which is preliminary data.</text>
</comment>
<dbReference type="GO" id="GO:0042286">
    <property type="term" value="F:glutamate-1-semialdehyde 2,1-aminomutase activity"/>
    <property type="evidence" value="ECO:0007669"/>
    <property type="project" value="UniProtKB-EC"/>
</dbReference>
<dbReference type="PANTHER" id="PTHR43713">
    <property type="entry name" value="GLUTAMATE-1-SEMIALDEHYDE 2,1-AMINOMUTASE"/>
    <property type="match status" value="1"/>
</dbReference>
<keyword evidence="4" id="KW-0413">Isomerase</keyword>